<feature type="transmembrane region" description="Helical" evidence="9">
    <location>
        <begin position="12"/>
        <end position="33"/>
    </location>
</feature>
<dbReference type="CDD" id="cd16917">
    <property type="entry name" value="HATPase_UhpB-NarQ-NarX-like"/>
    <property type="match status" value="1"/>
</dbReference>
<keyword evidence="6 12" id="KW-0418">Kinase</keyword>
<dbReference type="PANTHER" id="PTHR24421">
    <property type="entry name" value="NITRATE/NITRITE SENSOR PROTEIN NARX-RELATED"/>
    <property type="match status" value="1"/>
</dbReference>
<feature type="transmembrane region" description="Helical" evidence="9">
    <location>
        <begin position="69"/>
        <end position="87"/>
    </location>
</feature>
<feature type="domain" description="Signal transduction histidine kinase subgroup 3 dimerisation and phosphoacceptor" evidence="11">
    <location>
        <begin position="203"/>
        <end position="268"/>
    </location>
</feature>
<keyword evidence="9" id="KW-0472">Membrane</keyword>
<dbReference type="InterPro" id="IPR003594">
    <property type="entry name" value="HATPase_dom"/>
</dbReference>
<evidence type="ECO:0000256" key="5">
    <source>
        <dbReference type="ARBA" id="ARBA00022741"/>
    </source>
</evidence>
<feature type="transmembrane region" description="Helical" evidence="9">
    <location>
        <begin position="45"/>
        <end position="62"/>
    </location>
</feature>
<organism evidence="12 13">
    <name type="scientific">Nocardioides seonyuensis</name>
    <dbReference type="NCBI Taxonomy" id="2518371"/>
    <lineage>
        <taxon>Bacteria</taxon>
        <taxon>Bacillati</taxon>
        <taxon>Actinomycetota</taxon>
        <taxon>Actinomycetes</taxon>
        <taxon>Propionibacteriales</taxon>
        <taxon>Nocardioidaceae</taxon>
        <taxon>Nocardioides</taxon>
    </lineage>
</organism>
<feature type="domain" description="Histidine kinase/HSP90-like ATPase" evidence="10">
    <location>
        <begin position="318"/>
        <end position="402"/>
    </location>
</feature>
<dbReference type="InterPro" id="IPR050482">
    <property type="entry name" value="Sensor_HK_TwoCompSys"/>
</dbReference>
<dbReference type="GO" id="GO:0046983">
    <property type="term" value="F:protein dimerization activity"/>
    <property type="evidence" value="ECO:0007669"/>
    <property type="project" value="InterPro"/>
</dbReference>
<evidence type="ECO:0000256" key="7">
    <source>
        <dbReference type="ARBA" id="ARBA00022840"/>
    </source>
</evidence>
<dbReference type="EC" id="2.7.13.3" evidence="2"/>
<dbReference type="Pfam" id="PF02518">
    <property type="entry name" value="HATPase_c"/>
    <property type="match status" value="1"/>
</dbReference>
<dbReference type="Gene3D" id="3.30.565.10">
    <property type="entry name" value="Histidine kinase-like ATPase, C-terminal domain"/>
    <property type="match status" value="1"/>
</dbReference>
<comment type="catalytic activity">
    <reaction evidence="1">
        <text>ATP + protein L-histidine = ADP + protein N-phospho-L-histidine.</text>
        <dbReference type="EC" id="2.7.13.3"/>
    </reaction>
</comment>
<evidence type="ECO:0000256" key="8">
    <source>
        <dbReference type="ARBA" id="ARBA00023012"/>
    </source>
</evidence>
<keyword evidence="8" id="KW-0902">Two-component regulatory system</keyword>
<dbReference type="GO" id="GO:0016020">
    <property type="term" value="C:membrane"/>
    <property type="evidence" value="ECO:0007669"/>
    <property type="project" value="InterPro"/>
</dbReference>
<dbReference type="OrthoDB" id="227596at2"/>
<feature type="transmembrane region" description="Helical" evidence="9">
    <location>
        <begin position="99"/>
        <end position="119"/>
    </location>
</feature>
<keyword evidence="3" id="KW-0597">Phosphoprotein</keyword>
<dbReference type="Gene3D" id="1.20.5.1930">
    <property type="match status" value="1"/>
</dbReference>
<dbReference type="EMBL" id="CP038436">
    <property type="protein sequence ID" value="QBX54597.1"/>
    <property type="molecule type" value="Genomic_DNA"/>
</dbReference>
<dbReference type="Proteomes" id="UP000294853">
    <property type="component" value="Chromosome"/>
</dbReference>
<dbReference type="GO" id="GO:0005524">
    <property type="term" value="F:ATP binding"/>
    <property type="evidence" value="ECO:0007669"/>
    <property type="project" value="UniProtKB-KW"/>
</dbReference>
<evidence type="ECO:0000256" key="9">
    <source>
        <dbReference type="SAM" id="Phobius"/>
    </source>
</evidence>
<dbReference type="Pfam" id="PF07730">
    <property type="entry name" value="HisKA_3"/>
    <property type="match status" value="1"/>
</dbReference>
<evidence type="ECO:0000256" key="1">
    <source>
        <dbReference type="ARBA" id="ARBA00000085"/>
    </source>
</evidence>
<keyword evidence="7" id="KW-0067">ATP-binding</keyword>
<keyword evidence="4" id="KW-0808">Transferase</keyword>
<keyword evidence="5" id="KW-0547">Nucleotide-binding</keyword>
<keyword evidence="13" id="KW-1185">Reference proteome</keyword>
<evidence type="ECO:0000259" key="10">
    <source>
        <dbReference type="Pfam" id="PF02518"/>
    </source>
</evidence>
<dbReference type="GO" id="GO:0000155">
    <property type="term" value="F:phosphorelay sensor kinase activity"/>
    <property type="evidence" value="ECO:0007669"/>
    <property type="project" value="InterPro"/>
</dbReference>
<evidence type="ECO:0000256" key="3">
    <source>
        <dbReference type="ARBA" id="ARBA00022553"/>
    </source>
</evidence>
<gene>
    <name evidence="12" type="ORF">EXE58_03335</name>
</gene>
<keyword evidence="9" id="KW-1133">Transmembrane helix</keyword>
<evidence type="ECO:0000256" key="2">
    <source>
        <dbReference type="ARBA" id="ARBA00012438"/>
    </source>
</evidence>
<dbReference type="AlphaFoldDB" id="A0A4P7IF44"/>
<evidence type="ECO:0000313" key="12">
    <source>
        <dbReference type="EMBL" id="QBX54597.1"/>
    </source>
</evidence>
<feature type="transmembrane region" description="Helical" evidence="9">
    <location>
        <begin position="161"/>
        <end position="181"/>
    </location>
</feature>
<dbReference type="SUPFAM" id="SSF55874">
    <property type="entry name" value="ATPase domain of HSP90 chaperone/DNA topoisomerase II/histidine kinase"/>
    <property type="match status" value="1"/>
</dbReference>
<keyword evidence="9" id="KW-0812">Transmembrane</keyword>
<name>A0A4P7IF44_9ACTN</name>
<evidence type="ECO:0000259" key="11">
    <source>
        <dbReference type="Pfam" id="PF07730"/>
    </source>
</evidence>
<dbReference type="PANTHER" id="PTHR24421:SF10">
    <property type="entry name" value="NITRATE_NITRITE SENSOR PROTEIN NARQ"/>
    <property type="match status" value="1"/>
</dbReference>
<evidence type="ECO:0000256" key="4">
    <source>
        <dbReference type="ARBA" id="ARBA00022679"/>
    </source>
</evidence>
<accession>A0A4P7IF44</accession>
<evidence type="ECO:0000256" key="6">
    <source>
        <dbReference type="ARBA" id="ARBA00022777"/>
    </source>
</evidence>
<dbReference type="KEGG" id="nsn:EXE58_03335"/>
<sequence length="403" mass="41689">MSQSREVVDPLPWVGVAASTGLAVLAAVALLPTGLDAVVDGGTGGWVWTLATALVGLHTTLLPPLSTRWPMVAFGIGSACMLVLVVAPDLGGTLAAESGGGVAPVLLPSGLVWFVLLYGVSARLAAPWPSIALAVGMGGCLLVVVRLWEFADAGGATMGPWVWRLLLPVSLVGGVLAAWALGRYRATRRAWTAALADRAAAEERRRIAREMHDVVAHSLAVVVAQAEGGRMLASTQPDRAPEILDAIAHQGREALDQMRGLLGILRSGDAGDDAGAEPPQPGVADLPALVAQVRASGLDVVLETFGDPRPLGPAHSLTAYRVVQESLTNVVKHAGRQAAARITVDWTAGLTLTITDDGRVPDRATTGGRGLRGMRERVEAVGGDLVSGPVPEGGWRTCAKIPA</sequence>
<reference evidence="12 13" key="1">
    <citation type="submission" date="2019-03" db="EMBL/GenBank/DDBJ databases">
        <title>Three New Species of Nocardioides, Nocardioides euryhalodurans sp. nov., Nocardioides seonyuensis sp. nov. and Nocardioides eburneoflavus sp. nov. Iolated from Soil.</title>
        <authorList>
            <person name="Roh S.G."/>
            <person name="Lee C."/>
            <person name="Kim M.-K."/>
            <person name="Kim S.B."/>
        </authorList>
    </citation>
    <scope>NUCLEOTIDE SEQUENCE [LARGE SCALE GENOMIC DNA]</scope>
    <source>
        <strain evidence="12 13">MMS17-SY207-3</strain>
    </source>
</reference>
<feature type="transmembrane region" description="Helical" evidence="9">
    <location>
        <begin position="131"/>
        <end position="149"/>
    </location>
</feature>
<dbReference type="InterPro" id="IPR011712">
    <property type="entry name" value="Sig_transdc_His_kin_sub3_dim/P"/>
</dbReference>
<dbReference type="InterPro" id="IPR036890">
    <property type="entry name" value="HATPase_C_sf"/>
</dbReference>
<evidence type="ECO:0000313" key="13">
    <source>
        <dbReference type="Proteomes" id="UP000294853"/>
    </source>
</evidence>
<protein>
    <recommendedName>
        <fullName evidence="2">histidine kinase</fullName>
        <ecNumber evidence="2">2.7.13.3</ecNumber>
    </recommendedName>
</protein>
<dbReference type="RefSeq" id="WP_135266569.1">
    <property type="nucleotide sequence ID" value="NZ_CP038436.1"/>
</dbReference>
<proteinExistence type="predicted"/>